<dbReference type="SUPFAM" id="SSF48726">
    <property type="entry name" value="Immunoglobulin"/>
    <property type="match status" value="3"/>
</dbReference>
<reference evidence="4" key="1">
    <citation type="submission" date="2022-07" db="EMBL/GenBank/DDBJ databases">
        <authorList>
            <person name="Trinca V."/>
            <person name="Uliana J.V.C."/>
            <person name="Torres T.T."/>
            <person name="Ward R.J."/>
            <person name="Monesi N."/>
        </authorList>
    </citation>
    <scope>NUCLEOTIDE SEQUENCE</scope>
    <source>
        <strain evidence="4">HSMRA1968</strain>
        <tissue evidence="4">Whole embryos</tissue>
    </source>
</reference>
<evidence type="ECO:0000313" key="5">
    <source>
        <dbReference type="Proteomes" id="UP001151699"/>
    </source>
</evidence>
<accession>A0A9Q0N8V6</accession>
<dbReference type="FunFam" id="2.60.40.10:FF:000877">
    <property type="entry name" value="CLUMA_CG002357, isoform A"/>
    <property type="match status" value="1"/>
</dbReference>
<feature type="domain" description="Ig-like" evidence="3">
    <location>
        <begin position="312"/>
        <end position="400"/>
    </location>
</feature>
<evidence type="ECO:0000313" key="4">
    <source>
        <dbReference type="EMBL" id="KAJ6645216.1"/>
    </source>
</evidence>
<dbReference type="InterPro" id="IPR036179">
    <property type="entry name" value="Ig-like_dom_sf"/>
</dbReference>
<evidence type="ECO:0000259" key="3">
    <source>
        <dbReference type="PROSITE" id="PS50835"/>
    </source>
</evidence>
<feature type="region of interest" description="Disordered" evidence="2">
    <location>
        <begin position="417"/>
        <end position="436"/>
    </location>
</feature>
<feature type="domain" description="Ig-like" evidence="3">
    <location>
        <begin position="226"/>
        <end position="307"/>
    </location>
</feature>
<dbReference type="GO" id="GO:0008046">
    <property type="term" value="F:axon guidance receptor activity"/>
    <property type="evidence" value="ECO:0007669"/>
    <property type="project" value="TreeGrafter"/>
</dbReference>
<dbReference type="Gene3D" id="2.60.40.10">
    <property type="entry name" value="Immunoglobulins"/>
    <property type="match status" value="3"/>
</dbReference>
<dbReference type="GO" id="GO:0005886">
    <property type="term" value="C:plasma membrane"/>
    <property type="evidence" value="ECO:0007669"/>
    <property type="project" value="TreeGrafter"/>
</dbReference>
<dbReference type="OrthoDB" id="6159398at2759"/>
<dbReference type="Proteomes" id="UP001151699">
    <property type="component" value="Chromosome A"/>
</dbReference>
<dbReference type="GO" id="GO:0007156">
    <property type="term" value="P:homophilic cell adhesion via plasma membrane adhesion molecules"/>
    <property type="evidence" value="ECO:0007669"/>
    <property type="project" value="TreeGrafter"/>
</dbReference>
<dbReference type="InterPro" id="IPR050958">
    <property type="entry name" value="Cell_Adh-Cytoskel_Orgn"/>
</dbReference>
<dbReference type="Pfam" id="PF07679">
    <property type="entry name" value="I-set"/>
    <property type="match status" value="1"/>
</dbReference>
<dbReference type="PANTHER" id="PTHR45080">
    <property type="entry name" value="CONTACTIN 5"/>
    <property type="match status" value="1"/>
</dbReference>
<dbReference type="EMBL" id="WJQU01000001">
    <property type="protein sequence ID" value="KAJ6645216.1"/>
    <property type="molecule type" value="Genomic_DNA"/>
</dbReference>
<comment type="caution">
    <text evidence="4">The sequence shown here is derived from an EMBL/GenBank/DDBJ whole genome shotgun (WGS) entry which is preliminary data.</text>
</comment>
<dbReference type="GO" id="GO:0050808">
    <property type="term" value="P:synapse organization"/>
    <property type="evidence" value="ECO:0007669"/>
    <property type="project" value="TreeGrafter"/>
</dbReference>
<evidence type="ECO:0000256" key="2">
    <source>
        <dbReference type="SAM" id="MobiDB-lite"/>
    </source>
</evidence>
<organism evidence="4 5">
    <name type="scientific">Pseudolycoriella hygida</name>
    <dbReference type="NCBI Taxonomy" id="35572"/>
    <lineage>
        <taxon>Eukaryota</taxon>
        <taxon>Metazoa</taxon>
        <taxon>Ecdysozoa</taxon>
        <taxon>Arthropoda</taxon>
        <taxon>Hexapoda</taxon>
        <taxon>Insecta</taxon>
        <taxon>Pterygota</taxon>
        <taxon>Neoptera</taxon>
        <taxon>Endopterygota</taxon>
        <taxon>Diptera</taxon>
        <taxon>Nematocera</taxon>
        <taxon>Sciaroidea</taxon>
        <taxon>Sciaridae</taxon>
        <taxon>Pseudolycoriella</taxon>
    </lineage>
</organism>
<keyword evidence="5" id="KW-1185">Reference proteome</keyword>
<dbReference type="SMART" id="SM00408">
    <property type="entry name" value="IGc2"/>
    <property type="match status" value="2"/>
</dbReference>
<dbReference type="PANTHER" id="PTHR45080:SF5">
    <property type="entry name" value="PROTEIN TURTLE-LIKE PROTEIN"/>
    <property type="match status" value="1"/>
</dbReference>
<dbReference type="InterPro" id="IPR007110">
    <property type="entry name" value="Ig-like_dom"/>
</dbReference>
<name>A0A9Q0N8V6_9DIPT</name>
<proteinExistence type="predicted"/>
<keyword evidence="1" id="KW-0393">Immunoglobulin domain</keyword>
<dbReference type="AlphaFoldDB" id="A0A9Q0N8V6"/>
<gene>
    <name evidence="4" type="primary">OPCML_0</name>
    <name evidence="4" type="ORF">Bhyg_00419</name>
</gene>
<dbReference type="GO" id="GO:0030424">
    <property type="term" value="C:axon"/>
    <property type="evidence" value="ECO:0007669"/>
    <property type="project" value="TreeGrafter"/>
</dbReference>
<dbReference type="InterPro" id="IPR003599">
    <property type="entry name" value="Ig_sub"/>
</dbReference>
<dbReference type="PROSITE" id="PS50835">
    <property type="entry name" value="IG_LIKE"/>
    <property type="match status" value="2"/>
</dbReference>
<dbReference type="InterPro" id="IPR013783">
    <property type="entry name" value="Ig-like_fold"/>
</dbReference>
<protein>
    <submittedName>
        <fullName evidence="4">Opioid-binding protein/cell adhesion molecule</fullName>
    </submittedName>
</protein>
<dbReference type="CDD" id="cd00096">
    <property type="entry name" value="Ig"/>
    <property type="match status" value="1"/>
</dbReference>
<evidence type="ECO:0000256" key="1">
    <source>
        <dbReference type="ARBA" id="ARBA00023319"/>
    </source>
</evidence>
<sequence>MDSNVGQSFFDSLEKRYKLHHVLKEDPTNGVLKWHTASVERHILKFHAASSHISEIDISENETTNKAASQKHKDYSSVASQYHFVAFAVECLGGWSEKAKVFAKDLGKRMSDASGEPRSLMFFRTQISLAIQRGNSASVLDRSNHYVLAWKRDIAVLTAGDVKVTMNPRIRLMPPQGIAEINEPRSSSYNLEIQNVRTNDAGSYACQIGTIVPKEIVHSLEVLVPPKIDYVGPSTKVEVSKGASIKLECRAVGNPLPRINNVMPNGEANITNSVLEMMHADRHTVGVYKCTADNRVGQPDIREIQVNVLYAPEIEVERPFVHTGVGFEAQLICIVHAEPAPHVIWYKESTQLSTSDLHSQQNRGNRHTLIIRNVTENDLKNYTCQASNNLGKDRASLLLSGIPSICEFESRREKQNIHSTSCSKPEIQDEVPTEATTADDWSISDLESEPSAQPAVLKTAGVVDKDAFNSSNVNVASLTSNLVIFVLVLGAMLCL</sequence>
<dbReference type="InterPro" id="IPR013098">
    <property type="entry name" value="Ig_I-set"/>
</dbReference>
<dbReference type="SMART" id="SM00409">
    <property type="entry name" value="IG"/>
    <property type="match status" value="3"/>
</dbReference>
<dbReference type="Pfam" id="PF13927">
    <property type="entry name" value="Ig_3"/>
    <property type="match status" value="1"/>
</dbReference>
<dbReference type="GO" id="GO:0043025">
    <property type="term" value="C:neuronal cell body"/>
    <property type="evidence" value="ECO:0007669"/>
    <property type="project" value="TreeGrafter"/>
</dbReference>
<dbReference type="InterPro" id="IPR003598">
    <property type="entry name" value="Ig_sub2"/>
</dbReference>